<dbReference type="AlphaFoldDB" id="A0A2P6QFF4"/>
<dbReference type="Proteomes" id="UP000238479">
    <property type="component" value="Chromosome 5"/>
</dbReference>
<name>A0A2P6QFF4_ROSCH</name>
<evidence type="ECO:0000313" key="3">
    <source>
        <dbReference type="Proteomes" id="UP000238479"/>
    </source>
</evidence>
<dbReference type="Gramene" id="PRQ32912">
    <property type="protein sequence ID" value="PRQ32912"/>
    <property type="gene ID" value="RchiOBHm_Chr5g0051671"/>
</dbReference>
<proteinExistence type="predicted"/>
<feature type="compositionally biased region" description="Basic residues" evidence="1">
    <location>
        <begin position="46"/>
        <end position="55"/>
    </location>
</feature>
<accession>A0A2P6QFF4</accession>
<evidence type="ECO:0000256" key="1">
    <source>
        <dbReference type="SAM" id="MobiDB-lite"/>
    </source>
</evidence>
<dbReference type="EMBL" id="PDCK01000043">
    <property type="protein sequence ID" value="PRQ32912.1"/>
    <property type="molecule type" value="Genomic_DNA"/>
</dbReference>
<evidence type="ECO:0000313" key="2">
    <source>
        <dbReference type="EMBL" id="PRQ32912.1"/>
    </source>
</evidence>
<feature type="compositionally biased region" description="Basic and acidic residues" evidence="1">
    <location>
        <begin position="1"/>
        <end position="38"/>
    </location>
</feature>
<reference evidence="2 3" key="1">
    <citation type="journal article" date="2018" name="Nat. Genet.">
        <title>The Rosa genome provides new insights in the design of modern roses.</title>
        <authorList>
            <person name="Bendahmane M."/>
        </authorList>
    </citation>
    <scope>NUCLEOTIDE SEQUENCE [LARGE SCALE GENOMIC DNA]</scope>
    <source>
        <strain evidence="3">cv. Old Blush</strain>
    </source>
</reference>
<gene>
    <name evidence="2" type="ORF">RchiOBHm_Chr5g0051671</name>
</gene>
<feature type="region of interest" description="Disordered" evidence="1">
    <location>
        <begin position="1"/>
        <end position="58"/>
    </location>
</feature>
<sequence length="213" mass="24248">MKRKHEIEVDCRSGKRRRIEDAPGRSDYSDEIETHKGEPLTPRGNSKLKRKRRRGPGCSECGLPCSTACTRYVPPPIPEGYGYLPSSIGVDTNGHYHEEISDLIGFMYCDRCGKNGDHWDAHCPNPINDPPEPEDPAARRFSWKYVLRDFKGKPEPPRRKAVKLKAPMCEYCVRLRNQAYARTEKPPLQQGYGYLPSSIGVYTNGHYHEEISG</sequence>
<organism evidence="2 3">
    <name type="scientific">Rosa chinensis</name>
    <name type="common">China rose</name>
    <dbReference type="NCBI Taxonomy" id="74649"/>
    <lineage>
        <taxon>Eukaryota</taxon>
        <taxon>Viridiplantae</taxon>
        <taxon>Streptophyta</taxon>
        <taxon>Embryophyta</taxon>
        <taxon>Tracheophyta</taxon>
        <taxon>Spermatophyta</taxon>
        <taxon>Magnoliopsida</taxon>
        <taxon>eudicotyledons</taxon>
        <taxon>Gunneridae</taxon>
        <taxon>Pentapetalae</taxon>
        <taxon>rosids</taxon>
        <taxon>fabids</taxon>
        <taxon>Rosales</taxon>
        <taxon>Rosaceae</taxon>
        <taxon>Rosoideae</taxon>
        <taxon>Rosoideae incertae sedis</taxon>
        <taxon>Rosa</taxon>
    </lineage>
</organism>
<protein>
    <submittedName>
        <fullName evidence="2">Putative transcription factor interactor and regulator CCHC(Zn) family</fullName>
    </submittedName>
</protein>
<comment type="caution">
    <text evidence="2">The sequence shown here is derived from an EMBL/GenBank/DDBJ whole genome shotgun (WGS) entry which is preliminary data.</text>
</comment>
<keyword evidence="3" id="KW-1185">Reference proteome</keyword>